<dbReference type="CDD" id="cd04859">
    <property type="entry name" value="Prim_Pol"/>
    <property type="match status" value="1"/>
</dbReference>
<proteinExistence type="predicted"/>
<sequence>MAAEQERSRPAGNGAAISNTHTDRSIVLQSGADVRADVDLAIEARLLGELGGNVLDAADIGSYAVEYAVRNWRVFPLRGKLPAIGNPHPQGSVERRECKGECGSHGHGVLDATSDVRTVVSWWGGRYAGANIGGRVPESMFVLDVDPRHGGDETIKAVQDAYGLLPPTLTTVSGRGDGGVHLFFRRPAGVLSPKRIAADFGPGIDVKTSTGYVVLPPSIHPDSGKPYRRVEHPVAAPPHWLVALLRPEQQAVPVTPSPPRRVALGAGPSIAERYNAATGWAEVLEPHGWRCLDGDVDADGARWRHSAATSPHSATIRGGRLYVYSPNTPFDVTESSDPHGYSRFHAYAVLNHGGDMSAAARTLKGVKAA</sequence>
<comment type="caution">
    <text evidence="2">The sequence shown here is derived from an EMBL/GenBank/DDBJ whole genome shotgun (WGS) entry which is preliminary data.</text>
</comment>
<dbReference type="AlphaFoldDB" id="A0AB38CX20"/>
<name>A0AB38CX20_9MYCO</name>
<gene>
    <name evidence="2" type="ORF">SAMEA2070301_01849</name>
</gene>
<dbReference type="Proteomes" id="UP000185210">
    <property type="component" value="Unassembled WGS sequence"/>
</dbReference>
<organism evidence="2 3">
    <name type="scientific">Mycobacteroides abscessus subsp. abscessus</name>
    <dbReference type="NCBI Taxonomy" id="1185650"/>
    <lineage>
        <taxon>Bacteria</taxon>
        <taxon>Bacillati</taxon>
        <taxon>Actinomycetota</taxon>
        <taxon>Actinomycetes</taxon>
        <taxon>Mycobacteriales</taxon>
        <taxon>Mycobacteriaceae</taxon>
        <taxon>Mycobacteroides</taxon>
        <taxon>Mycobacteroides abscessus</taxon>
    </lineage>
</organism>
<feature type="domain" description="DNA primase/polymerase bifunctional N-terminal" evidence="1">
    <location>
        <begin position="64"/>
        <end position="241"/>
    </location>
</feature>
<reference evidence="2 3" key="1">
    <citation type="submission" date="2016-11" db="EMBL/GenBank/DDBJ databases">
        <authorList>
            <consortium name="Pathogen Informatics"/>
        </authorList>
    </citation>
    <scope>NUCLEOTIDE SEQUENCE [LARGE SCALE GENOMIC DNA]</scope>
    <source>
        <strain evidence="2 3">104</strain>
    </source>
</reference>
<evidence type="ECO:0000313" key="2">
    <source>
        <dbReference type="EMBL" id="SIA67408.1"/>
    </source>
</evidence>
<dbReference type="RefSeq" id="WP_005090906.1">
    <property type="nucleotide sequence ID" value="NZ_FRYU01000003.1"/>
</dbReference>
<evidence type="ECO:0000259" key="1">
    <source>
        <dbReference type="SMART" id="SM00943"/>
    </source>
</evidence>
<dbReference type="EMBL" id="FSHM01000002">
    <property type="protein sequence ID" value="SIA67408.1"/>
    <property type="molecule type" value="Genomic_DNA"/>
</dbReference>
<dbReference type="SUPFAM" id="SSF56747">
    <property type="entry name" value="Prim-pol domain"/>
    <property type="match status" value="1"/>
</dbReference>
<evidence type="ECO:0000313" key="3">
    <source>
        <dbReference type="Proteomes" id="UP000185210"/>
    </source>
</evidence>
<dbReference type="SMART" id="SM00943">
    <property type="entry name" value="Prim-Pol"/>
    <property type="match status" value="1"/>
</dbReference>
<dbReference type="Pfam" id="PF09250">
    <property type="entry name" value="Prim-Pol"/>
    <property type="match status" value="1"/>
</dbReference>
<protein>
    <submittedName>
        <fullName evidence="2">Bifunctional DNA primase/polymerase famiily protein</fullName>
    </submittedName>
</protein>
<dbReference type="InterPro" id="IPR015330">
    <property type="entry name" value="DNA_primase/pol_bifunc_N"/>
</dbReference>
<accession>A0AB38CX20</accession>